<organism evidence="1 2">
    <name type="scientific">Actinoallomurus acaciae</name>
    <dbReference type="NCBI Taxonomy" id="502577"/>
    <lineage>
        <taxon>Bacteria</taxon>
        <taxon>Bacillati</taxon>
        <taxon>Actinomycetota</taxon>
        <taxon>Actinomycetes</taxon>
        <taxon>Streptosporangiales</taxon>
        <taxon>Thermomonosporaceae</taxon>
        <taxon>Actinoallomurus</taxon>
    </lineage>
</organism>
<keyword evidence="2" id="KW-1185">Reference proteome</keyword>
<gene>
    <name evidence="1" type="ORF">ACFFNX_10760</name>
</gene>
<dbReference type="RefSeq" id="WP_378198801.1">
    <property type="nucleotide sequence ID" value="NZ_JBHLZP010000056.1"/>
</dbReference>
<dbReference type="Proteomes" id="UP001589627">
    <property type="component" value="Unassembled WGS sequence"/>
</dbReference>
<name>A0ABV5YDE9_9ACTN</name>
<evidence type="ECO:0008006" key="3">
    <source>
        <dbReference type="Google" id="ProtNLM"/>
    </source>
</evidence>
<evidence type="ECO:0000313" key="1">
    <source>
        <dbReference type="EMBL" id="MFB9832668.1"/>
    </source>
</evidence>
<proteinExistence type="predicted"/>
<sequence>MTERERSYTTGVSGALHALCGRRCYWPDCNEPVVRFVEDQPVNNLQIAHIAAAKPGGARFISMPPEERKSFSNLILLCHPHHTLVDRLEPDKYSIKLLQEWKARREGPEGAALRGVRDLTEDRLQEMILEAVVARDKRIDAAIKRFEEVDFEAARVLRGMLEELNSLRTYGSVLDPDVVSMLHDAATTLTPNVNHDTVIGLCHAADTLQNQNLSDTAVALNAAATGLSSIPSLVDQLHSVVQQLENARGYM</sequence>
<dbReference type="EMBL" id="JBHLZP010000056">
    <property type="protein sequence ID" value="MFB9832668.1"/>
    <property type="molecule type" value="Genomic_DNA"/>
</dbReference>
<reference evidence="1 2" key="1">
    <citation type="submission" date="2024-09" db="EMBL/GenBank/DDBJ databases">
        <authorList>
            <person name="Sun Q."/>
            <person name="Mori K."/>
        </authorList>
    </citation>
    <scope>NUCLEOTIDE SEQUENCE [LARGE SCALE GENOMIC DNA]</scope>
    <source>
        <strain evidence="1 2">TBRC 0563</strain>
    </source>
</reference>
<comment type="caution">
    <text evidence="1">The sequence shown here is derived from an EMBL/GenBank/DDBJ whole genome shotgun (WGS) entry which is preliminary data.</text>
</comment>
<protein>
    <recommendedName>
        <fullName evidence="3">HNH endonuclease</fullName>
    </recommendedName>
</protein>
<evidence type="ECO:0000313" key="2">
    <source>
        <dbReference type="Proteomes" id="UP001589627"/>
    </source>
</evidence>
<accession>A0ABV5YDE9</accession>